<feature type="non-terminal residue" evidence="1">
    <location>
        <position position="1"/>
    </location>
</feature>
<protein>
    <submittedName>
        <fullName evidence="1">Conjugative transposon protein TraI</fullName>
    </submittedName>
</protein>
<organism evidence="1">
    <name type="scientific">human gut metagenome</name>
    <dbReference type="NCBI Taxonomy" id="408170"/>
    <lineage>
        <taxon>unclassified sequences</taxon>
        <taxon>metagenomes</taxon>
        <taxon>organismal metagenomes</taxon>
    </lineage>
</organism>
<sequence>TVKIYKQGKEYYDGLRKVKNLVRDARKVQQTILMVGDITEIYVTSYERMLSDPISPLRN</sequence>
<accession>K1TQT3</accession>
<dbReference type="AlphaFoldDB" id="K1TQT3"/>
<comment type="caution">
    <text evidence="1">The sequence shown here is derived from an EMBL/GenBank/DDBJ whole genome shotgun (WGS) entry which is preliminary data.</text>
</comment>
<reference evidence="1" key="1">
    <citation type="journal article" date="2013" name="Environ. Microbiol.">
        <title>Microbiota from the distal guts of lean and obese adolescents exhibit partial functional redundancy besides clear differences in community structure.</title>
        <authorList>
            <person name="Ferrer M."/>
            <person name="Ruiz A."/>
            <person name="Lanza F."/>
            <person name="Haange S.B."/>
            <person name="Oberbach A."/>
            <person name="Till H."/>
            <person name="Bargiela R."/>
            <person name="Campoy C."/>
            <person name="Segura M.T."/>
            <person name="Richter M."/>
            <person name="von Bergen M."/>
            <person name="Seifert J."/>
            <person name="Suarez A."/>
        </authorList>
    </citation>
    <scope>NUCLEOTIDE SEQUENCE</scope>
</reference>
<proteinExistence type="predicted"/>
<gene>
    <name evidence="1" type="ORF">LEA_08726</name>
</gene>
<dbReference type="EMBL" id="AJWY01005825">
    <property type="protein sequence ID" value="EKC68575.1"/>
    <property type="molecule type" value="Genomic_DNA"/>
</dbReference>
<name>K1TQT3_9ZZZZ</name>
<evidence type="ECO:0000313" key="1">
    <source>
        <dbReference type="EMBL" id="EKC68575.1"/>
    </source>
</evidence>